<dbReference type="OrthoDB" id="1437435at2"/>
<gene>
    <name evidence="1" type="ORF">C8N46_102289</name>
</gene>
<protein>
    <recommendedName>
        <fullName evidence="3">Antirestriction protein ArdA</fullName>
    </recommendedName>
</protein>
<evidence type="ECO:0000313" key="2">
    <source>
        <dbReference type="Proteomes" id="UP000244090"/>
    </source>
</evidence>
<dbReference type="AlphaFoldDB" id="A0A2T6C3I7"/>
<evidence type="ECO:0000313" key="1">
    <source>
        <dbReference type="EMBL" id="PTX62889.1"/>
    </source>
</evidence>
<organism evidence="1 2">
    <name type="scientific">Kordia periserrulae</name>
    <dbReference type="NCBI Taxonomy" id="701523"/>
    <lineage>
        <taxon>Bacteria</taxon>
        <taxon>Pseudomonadati</taxon>
        <taxon>Bacteroidota</taxon>
        <taxon>Flavobacteriia</taxon>
        <taxon>Flavobacteriales</taxon>
        <taxon>Flavobacteriaceae</taxon>
        <taxon>Kordia</taxon>
    </lineage>
</organism>
<dbReference type="EMBL" id="QBKT01000002">
    <property type="protein sequence ID" value="PTX62889.1"/>
    <property type="molecule type" value="Genomic_DNA"/>
</dbReference>
<dbReference type="RefSeq" id="WP_108113869.1">
    <property type="nucleotide sequence ID" value="NZ_QBKT01000002.1"/>
</dbReference>
<accession>A0A2T6C3I7</accession>
<sequence>MKFEPKKFSESIELTYVTNYGAEVGEVFCEIIDRDKNETDFSNFKSAIKKSNFFDIEKVNFDSLKTIDFDFARRAIISSIIKECKYNEHFMDWNEGSKYAMSFLNEFDDIEKIYTNSYWEVFFDDNLHEDELDMTGWDNFSQGYWYDYGFLIVSAEKIGIIWFGDES</sequence>
<reference evidence="1 2" key="1">
    <citation type="submission" date="2018-04" db="EMBL/GenBank/DDBJ databases">
        <title>Genomic Encyclopedia of Archaeal and Bacterial Type Strains, Phase II (KMG-II): from individual species to whole genera.</title>
        <authorList>
            <person name="Goeker M."/>
        </authorList>
    </citation>
    <scope>NUCLEOTIDE SEQUENCE [LARGE SCALE GENOMIC DNA]</scope>
    <source>
        <strain evidence="1 2">DSM 25731</strain>
    </source>
</reference>
<proteinExistence type="predicted"/>
<name>A0A2T6C3I7_9FLAO</name>
<evidence type="ECO:0008006" key="3">
    <source>
        <dbReference type="Google" id="ProtNLM"/>
    </source>
</evidence>
<comment type="caution">
    <text evidence="1">The sequence shown here is derived from an EMBL/GenBank/DDBJ whole genome shotgun (WGS) entry which is preliminary data.</text>
</comment>
<dbReference type="Proteomes" id="UP000244090">
    <property type="component" value="Unassembled WGS sequence"/>
</dbReference>
<keyword evidence="2" id="KW-1185">Reference proteome</keyword>